<protein>
    <submittedName>
        <fullName evidence="1">Uncharacterized protein</fullName>
    </submittedName>
</protein>
<dbReference type="GO" id="GO:0030436">
    <property type="term" value="P:asexual sporulation"/>
    <property type="evidence" value="ECO:0007669"/>
    <property type="project" value="InterPro"/>
</dbReference>
<dbReference type="Pfam" id="PF03419">
    <property type="entry name" value="Peptidase_U4"/>
    <property type="match status" value="1"/>
</dbReference>
<dbReference type="AlphaFoldDB" id="A0A412ITD4"/>
<dbReference type="EMBL" id="QRVK01000007">
    <property type="protein sequence ID" value="RGS43371.1"/>
    <property type="molecule type" value="Genomic_DNA"/>
</dbReference>
<evidence type="ECO:0000313" key="2">
    <source>
        <dbReference type="Proteomes" id="UP000283295"/>
    </source>
</evidence>
<evidence type="ECO:0000313" key="1">
    <source>
        <dbReference type="EMBL" id="RGS43371.1"/>
    </source>
</evidence>
<dbReference type="GO" id="GO:0004190">
    <property type="term" value="F:aspartic-type endopeptidase activity"/>
    <property type="evidence" value="ECO:0007669"/>
    <property type="project" value="InterPro"/>
</dbReference>
<gene>
    <name evidence="1" type="ORF">DWX94_04745</name>
</gene>
<dbReference type="OrthoDB" id="2690199at2"/>
<name>A0A412ITD4_9FIRM</name>
<dbReference type="GO" id="GO:0006508">
    <property type="term" value="P:proteolysis"/>
    <property type="evidence" value="ECO:0007669"/>
    <property type="project" value="InterPro"/>
</dbReference>
<dbReference type="InterPro" id="IPR005081">
    <property type="entry name" value="SpoIIGA"/>
</dbReference>
<reference evidence="1 2" key="1">
    <citation type="submission" date="2018-08" db="EMBL/GenBank/DDBJ databases">
        <title>A genome reference for cultivated species of the human gut microbiota.</title>
        <authorList>
            <person name="Zou Y."/>
            <person name="Xue W."/>
            <person name="Luo G."/>
        </authorList>
    </citation>
    <scope>NUCLEOTIDE SEQUENCE [LARGE SCALE GENOMIC DNA]</scope>
    <source>
        <strain evidence="1 2">AF22-21</strain>
    </source>
</reference>
<proteinExistence type="predicted"/>
<accession>A0A412ITD4</accession>
<dbReference type="Proteomes" id="UP000283295">
    <property type="component" value="Unassembled WGS sequence"/>
</dbReference>
<organism evidence="1 2">
    <name type="scientific">Coprococcus eutactus</name>
    <dbReference type="NCBI Taxonomy" id="33043"/>
    <lineage>
        <taxon>Bacteria</taxon>
        <taxon>Bacillati</taxon>
        <taxon>Bacillota</taxon>
        <taxon>Clostridia</taxon>
        <taxon>Lachnospirales</taxon>
        <taxon>Lachnospiraceae</taxon>
        <taxon>Coprococcus</taxon>
    </lineage>
</organism>
<comment type="caution">
    <text evidence="1">The sequence shown here is derived from an EMBL/GenBank/DDBJ whole genome shotgun (WGS) entry which is preliminary data.</text>
</comment>
<sequence>MSYLKILTNVLLGRNSNITHAIGYIDTGNSLKCSLTRRYVAVANYAVIASIITCDEAAFVDRYIRDCASIYMGNKPMPKGMHIIPYNTICANNQLMLAVDADFMFVDDRYIEKKPLIGISPATFKILHTDKCILLNKNYMKRGKRHVKHNTR</sequence>